<evidence type="ECO:0000313" key="2">
    <source>
        <dbReference type="Proteomes" id="UP000228484"/>
    </source>
</evidence>
<protein>
    <submittedName>
        <fullName evidence="1">Uncharacterized protein</fullName>
    </submittedName>
</protein>
<dbReference type="Proteomes" id="UP000228484">
    <property type="component" value="Unassembled WGS sequence"/>
</dbReference>
<keyword evidence="2" id="KW-1185">Reference proteome</keyword>
<gene>
    <name evidence="1" type="ORF">CO726_25725</name>
</gene>
<sequence>MHIGTEQNNPFCDIGKQINKLGTALGGTYVGDKPKKRTKVEWDVLCEKTLIMQELGMTYDVEGELLLCEKNPKILRITKSTVQTTLESAGYTC</sequence>
<dbReference type="AlphaFoldDB" id="A0A2G6Q6Z1"/>
<evidence type="ECO:0000313" key="1">
    <source>
        <dbReference type="EMBL" id="PIE92551.1"/>
    </source>
</evidence>
<proteinExistence type="predicted"/>
<reference evidence="1 2" key="1">
    <citation type="submission" date="2017-09" db="EMBL/GenBank/DDBJ databases">
        <title>Biocontrol bacteria screening and application from spent mushroom substrate.</title>
        <authorList>
            <person name="Sun X."/>
        </authorList>
    </citation>
    <scope>NUCLEOTIDE SEQUENCE [LARGE SCALE GENOMIC DNA]</scope>
    <source>
        <strain evidence="1 2">100374</strain>
    </source>
</reference>
<name>A0A2G6Q6Z1_9BACI</name>
<comment type="caution">
    <text evidence="1">The sequence shown here is derived from an EMBL/GenBank/DDBJ whole genome shotgun (WGS) entry which is preliminary data.</text>
</comment>
<accession>A0A2G6Q6Z1</accession>
<organism evidence="1 2">
    <name type="scientific">Bacillus fungorum</name>
    <dbReference type="NCBI Taxonomy" id="2039284"/>
    <lineage>
        <taxon>Bacteria</taxon>
        <taxon>Bacillati</taxon>
        <taxon>Bacillota</taxon>
        <taxon>Bacilli</taxon>
        <taxon>Bacillales</taxon>
        <taxon>Bacillaceae</taxon>
        <taxon>Bacillus</taxon>
    </lineage>
</organism>
<dbReference type="EMBL" id="NWUW01000030">
    <property type="protein sequence ID" value="PIE92551.1"/>
    <property type="molecule type" value="Genomic_DNA"/>
</dbReference>